<keyword evidence="1" id="KW-1133">Transmembrane helix</keyword>
<evidence type="ECO:0000256" key="1">
    <source>
        <dbReference type="SAM" id="Phobius"/>
    </source>
</evidence>
<sequence>MGPEPSLFFMGQFTLFTYIRPFLEAVDHVDVYVLSLILLLMAVSGFIGAVLKTSLYPTLIAIPALMAVLEFRLIVLGNWIAVCTVILAVWGLFATSAPVGW</sequence>
<dbReference type="AlphaFoldDB" id="A0A511B764"/>
<feature type="transmembrane region" description="Helical" evidence="1">
    <location>
        <begin position="31"/>
        <end position="51"/>
    </location>
</feature>
<evidence type="ECO:0000313" key="3">
    <source>
        <dbReference type="Proteomes" id="UP000321079"/>
    </source>
</evidence>
<accession>A0A511B764</accession>
<organism evidence="2 3">
    <name type="scientific">Gluconobacter kanchanaburiensis NBRC 103587</name>
    <dbReference type="NCBI Taxonomy" id="1307948"/>
    <lineage>
        <taxon>Bacteria</taxon>
        <taxon>Pseudomonadati</taxon>
        <taxon>Pseudomonadota</taxon>
        <taxon>Alphaproteobacteria</taxon>
        <taxon>Acetobacterales</taxon>
        <taxon>Acetobacteraceae</taxon>
        <taxon>Gluconobacter</taxon>
    </lineage>
</organism>
<name>A0A511B764_9PROT</name>
<reference evidence="2 3" key="1">
    <citation type="submission" date="2019-07" db="EMBL/GenBank/DDBJ databases">
        <title>Whole genome shotgun sequence of Gluconobacter kanchanaburiensis NBRC 103587.</title>
        <authorList>
            <person name="Hosoyama A."/>
            <person name="Uohara A."/>
            <person name="Ohji S."/>
            <person name="Ichikawa N."/>
        </authorList>
    </citation>
    <scope>NUCLEOTIDE SEQUENCE [LARGE SCALE GENOMIC DNA]</scope>
    <source>
        <strain evidence="2 3">NBRC 103587</strain>
    </source>
</reference>
<keyword evidence="3" id="KW-1185">Reference proteome</keyword>
<comment type="caution">
    <text evidence="2">The sequence shown here is derived from an EMBL/GenBank/DDBJ whole genome shotgun (WGS) entry which is preliminary data.</text>
</comment>
<gene>
    <name evidence="2" type="ORF">GKA01_14460</name>
</gene>
<protein>
    <submittedName>
        <fullName evidence="2">Uncharacterized protein</fullName>
    </submittedName>
</protein>
<dbReference type="EMBL" id="BJVA01000007">
    <property type="protein sequence ID" value="GEK96249.1"/>
    <property type="molecule type" value="Genomic_DNA"/>
</dbReference>
<keyword evidence="1" id="KW-0812">Transmembrane</keyword>
<keyword evidence="1" id="KW-0472">Membrane</keyword>
<proteinExistence type="predicted"/>
<feature type="transmembrane region" description="Helical" evidence="1">
    <location>
        <begin position="71"/>
        <end position="93"/>
    </location>
</feature>
<dbReference type="Proteomes" id="UP000321079">
    <property type="component" value="Unassembled WGS sequence"/>
</dbReference>
<evidence type="ECO:0000313" key="2">
    <source>
        <dbReference type="EMBL" id="GEK96249.1"/>
    </source>
</evidence>